<dbReference type="Proteomes" id="UP000824231">
    <property type="component" value="Unassembled WGS sequence"/>
</dbReference>
<sequence length="442" mass="50622">MADPTQLLQGEYQLWNIRGITIFGQNHAASFPTFLQKMFSNRPNEKLAEQIINGQYTLNPLSFKGLQQVFNRQENAVMLGRQSSINMQIAQLIKEALNGSRRRKLVIISGDPGTGKTVVGLHLIYDYLKYGGDRRKAAYALPRSKALANIIGYESGLRPVFIGNTPDNCQLVVLDEAHRITDVKRELDTLFVEKGAQLVVLLQDDLQRIRPNESGTVINFVNYAKTHHLDCLQYQMKTQMRSGLQSNLVNSLDDLFQNRPQSLVSRMPITVDDSLASMVNWLKQQQQTTPKVKLIAPYCWKWGNKLQDSDIQIVDGNYRFQANWNPGPNQDKKQGQWYAGQSNDSLDQVASIYTCQGVEWDYTGLIWWDDLIWDPATNSWRYNLKASADSAFKSALYQARNVDPLVLFENTYRVLLSRAMKGMHIWFKDPATEQHVREYLHI</sequence>
<dbReference type="InterPro" id="IPR018647">
    <property type="entry name" value="SLFN_3-like_DNA/RNA_helicase"/>
</dbReference>
<evidence type="ECO:0000313" key="3">
    <source>
        <dbReference type="Proteomes" id="UP000824231"/>
    </source>
</evidence>
<name>A0A9D1VGW9_9LACO</name>
<comment type="caution">
    <text evidence="2">The sequence shown here is derived from an EMBL/GenBank/DDBJ whole genome shotgun (WGS) entry which is preliminary data.</text>
</comment>
<reference evidence="2" key="2">
    <citation type="submission" date="2021-04" db="EMBL/GenBank/DDBJ databases">
        <authorList>
            <person name="Gilroy R."/>
        </authorList>
    </citation>
    <scope>NUCLEOTIDE SEQUENCE</scope>
    <source>
        <strain evidence="2">ChiSxjej3B15-572</strain>
    </source>
</reference>
<dbReference type="InterPro" id="IPR027417">
    <property type="entry name" value="P-loop_NTPase"/>
</dbReference>
<dbReference type="Gene3D" id="3.40.50.300">
    <property type="entry name" value="P-loop containing nucleotide triphosphate hydrolases"/>
    <property type="match status" value="1"/>
</dbReference>
<gene>
    <name evidence="2" type="ORF">H9856_01210</name>
</gene>
<organism evidence="2 3">
    <name type="scientific">Candidatus Limosilactobacillus merdigallinarum</name>
    <dbReference type="NCBI Taxonomy" id="2838652"/>
    <lineage>
        <taxon>Bacteria</taxon>
        <taxon>Bacillati</taxon>
        <taxon>Bacillota</taxon>
        <taxon>Bacilli</taxon>
        <taxon>Lactobacillales</taxon>
        <taxon>Lactobacillaceae</taxon>
        <taxon>Limosilactobacillus</taxon>
    </lineage>
</organism>
<dbReference type="SUPFAM" id="SSF52540">
    <property type="entry name" value="P-loop containing nucleoside triphosphate hydrolases"/>
    <property type="match status" value="1"/>
</dbReference>
<evidence type="ECO:0000313" key="2">
    <source>
        <dbReference type="EMBL" id="HIX35024.1"/>
    </source>
</evidence>
<reference evidence="2" key="1">
    <citation type="journal article" date="2021" name="PeerJ">
        <title>Extensive microbial diversity within the chicken gut microbiome revealed by metagenomics and culture.</title>
        <authorList>
            <person name="Gilroy R."/>
            <person name="Ravi A."/>
            <person name="Getino M."/>
            <person name="Pursley I."/>
            <person name="Horton D.L."/>
            <person name="Alikhan N.F."/>
            <person name="Baker D."/>
            <person name="Gharbi K."/>
            <person name="Hall N."/>
            <person name="Watson M."/>
            <person name="Adriaenssens E.M."/>
            <person name="Foster-Nyarko E."/>
            <person name="Jarju S."/>
            <person name="Secka A."/>
            <person name="Antonio M."/>
            <person name="Oren A."/>
            <person name="Chaudhuri R.R."/>
            <person name="La Ragione R."/>
            <person name="Hildebrand F."/>
            <person name="Pallen M.J."/>
        </authorList>
    </citation>
    <scope>NUCLEOTIDE SEQUENCE</scope>
    <source>
        <strain evidence="2">ChiSxjej3B15-572</strain>
    </source>
</reference>
<feature type="domain" description="Schlafen group 3-like DNA/RNA helicase" evidence="1">
    <location>
        <begin position="103"/>
        <end position="429"/>
    </location>
</feature>
<dbReference type="Pfam" id="PF09848">
    <property type="entry name" value="SLFN-g3_helicase"/>
    <property type="match status" value="1"/>
</dbReference>
<accession>A0A9D1VGW9</accession>
<proteinExistence type="predicted"/>
<protein>
    <submittedName>
        <fullName evidence="2">DUF2075 domain-containing protein</fullName>
    </submittedName>
</protein>
<dbReference type="AlphaFoldDB" id="A0A9D1VGW9"/>
<dbReference type="EMBL" id="DXFH01000002">
    <property type="protein sequence ID" value="HIX35024.1"/>
    <property type="molecule type" value="Genomic_DNA"/>
</dbReference>
<evidence type="ECO:0000259" key="1">
    <source>
        <dbReference type="Pfam" id="PF09848"/>
    </source>
</evidence>